<keyword evidence="2" id="KW-0732">Signal</keyword>
<proteinExistence type="predicted"/>
<comment type="caution">
    <text evidence="3">The sequence shown here is derived from an EMBL/GenBank/DDBJ whole genome shotgun (WGS) entry which is preliminary data.</text>
</comment>
<accession>A0A5M8PCE9</accession>
<keyword evidence="1" id="KW-0472">Membrane</keyword>
<gene>
    <name evidence="3" type="ORF">FRX48_09552</name>
</gene>
<name>A0A5M8PCE9_9LECA</name>
<dbReference type="Proteomes" id="UP000324767">
    <property type="component" value="Unassembled WGS sequence"/>
</dbReference>
<dbReference type="AlphaFoldDB" id="A0A5M8PCE9"/>
<evidence type="ECO:0000313" key="3">
    <source>
        <dbReference type="EMBL" id="KAA6406620.1"/>
    </source>
</evidence>
<organism evidence="3 4">
    <name type="scientific">Lasallia pustulata</name>
    <dbReference type="NCBI Taxonomy" id="136370"/>
    <lineage>
        <taxon>Eukaryota</taxon>
        <taxon>Fungi</taxon>
        <taxon>Dikarya</taxon>
        <taxon>Ascomycota</taxon>
        <taxon>Pezizomycotina</taxon>
        <taxon>Lecanoromycetes</taxon>
        <taxon>OSLEUM clade</taxon>
        <taxon>Umbilicariomycetidae</taxon>
        <taxon>Umbilicariales</taxon>
        <taxon>Umbilicariaceae</taxon>
        <taxon>Lasallia</taxon>
    </lineage>
</organism>
<sequence>MLVILFAALAVQLTALIVPASVFNPMCVTVFAVFAVSVVFMSATPVMSGPIFSTPLVPTSVPATSAIPASITSTSPATITDTILLAPHLAPTATSPLAPPGTRNADVATGVSGHVQLDPERLTTRDRTVRPWGFTRTTAPGRVQAREDFYVPPPGALVPGLGKVQGQAHNSTGAGAGARWFDAAWVTPVTYLLLVYCGVSFMVLVVICFYPRMADGVMNERQWVPGRRRLQLQEARASALSEDDAIFIEEALRDLGLW</sequence>
<feature type="signal peptide" evidence="2">
    <location>
        <begin position="1"/>
        <end position="15"/>
    </location>
</feature>
<keyword evidence="1" id="KW-1133">Transmembrane helix</keyword>
<evidence type="ECO:0000256" key="1">
    <source>
        <dbReference type="SAM" id="Phobius"/>
    </source>
</evidence>
<protein>
    <recommendedName>
        <fullName evidence="5">Transmembrane protein</fullName>
    </recommendedName>
</protein>
<dbReference type="EMBL" id="VXIT01000024">
    <property type="protein sequence ID" value="KAA6406620.1"/>
    <property type="molecule type" value="Genomic_DNA"/>
</dbReference>
<evidence type="ECO:0000256" key="2">
    <source>
        <dbReference type="SAM" id="SignalP"/>
    </source>
</evidence>
<feature type="chain" id="PRO_5024390338" description="Transmembrane protein" evidence="2">
    <location>
        <begin position="16"/>
        <end position="258"/>
    </location>
</feature>
<evidence type="ECO:0000313" key="4">
    <source>
        <dbReference type="Proteomes" id="UP000324767"/>
    </source>
</evidence>
<feature type="transmembrane region" description="Helical" evidence="1">
    <location>
        <begin position="189"/>
        <end position="211"/>
    </location>
</feature>
<reference evidence="3 4" key="1">
    <citation type="submission" date="2019-09" db="EMBL/GenBank/DDBJ databases">
        <title>The hologenome of the rock-dwelling lichen Lasallia pustulata.</title>
        <authorList>
            <person name="Greshake Tzovaras B."/>
            <person name="Segers F."/>
            <person name="Bicker A."/>
            <person name="Dal Grande F."/>
            <person name="Otte J."/>
            <person name="Hankeln T."/>
            <person name="Schmitt I."/>
            <person name="Ebersberger I."/>
        </authorList>
    </citation>
    <scope>NUCLEOTIDE SEQUENCE [LARGE SCALE GENOMIC DNA]</scope>
    <source>
        <strain evidence="3">A1-1</strain>
    </source>
</reference>
<evidence type="ECO:0008006" key="5">
    <source>
        <dbReference type="Google" id="ProtNLM"/>
    </source>
</evidence>
<keyword evidence="1" id="KW-0812">Transmembrane</keyword>